<evidence type="ECO:0000313" key="3">
    <source>
        <dbReference type="Proteomes" id="UP000093104"/>
    </source>
</evidence>
<proteinExistence type="predicted"/>
<dbReference type="InterPro" id="IPR002645">
    <property type="entry name" value="STAS_dom"/>
</dbReference>
<evidence type="ECO:0000259" key="1">
    <source>
        <dbReference type="PROSITE" id="PS50801"/>
    </source>
</evidence>
<accession>A0A1C7Z688</accession>
<dbReference type="CDD" id="cd07043">
    <property type="entry name" value="STAS_anti-anti-sigma_factors"/>
    <property type="match status" value="1"/>
</dbReference>
<dbReference type="Gene3D" id="3.30.750.24">
    <property type="entry name" value="STAS domain"/>
    <property type="match status" value="1"/>
</dbReference>
<dbReference type="PROSITE" id="PS50801">
    <property type="entry name" value="STAS"/>
    <property type="match status" value="1"/>
</dbReference>
<feature type="domain" description="STAS" evidence="1">
    <location>
        <begin position="15"/>
        <end position="101"/>
    </location>
</feature>
<dbReference type="Pfam" id="PF13466">
    <property type="entry name" value="STAS_2"/>
    <property type="match status" value="1"/>
</dbReference>
<dbReference type="PANTHER" id="PTHR33495:SF15">
    <property type="entry name" value="STAS DOMAIN-CONTAINING PROTEIN"/>
    <property type="match status" value="1"/>
</dbReference>
<name>A0A1C7Z688_PSESX</name>
<dbReference type="OrthoDB" id="278639at2"/>
<dbReference type="GO" id="GO:0043856">
    <property type="term" value="F:anti-sigma factor antagonist activity"/>
    <property type="evidence" value="ECO:0007669"/>
    <property type="project" value="TreeGrafter"/>
</dbReference>
<dbReference type="EMBL" id="LGSI01000041">
    <property type="protein sequence ID" value="OCR24680.1"/>
    <property type="molecule type" value="Genomic_DNA"/>
</dbReference>
<comment type="caution">
    <text evidence="2">The sequence shown here is derived from an EMBL/GenBank/DDBJ whole genome shotgun (WGS) entry which is preliminary data.</text>
</comment>
<protein>
    <submittedName>
        <fullName evidence="2">Anti-anti-sigma factor</fullName>
    </submittedName>
</protein>
<dbReference type="RefSeq" id="WP_065833569.1">
    <property type="nucleotide sequence ID" value="NZ_LGSI01000041.1"/>
</dbReference>
<dbReference type="Proteomes" id="UP000093104">
    <property type="component" value="Unassembled WGS sequence"/>
</dbReference>
<dbReference type="InterPro" id="IPR058548">
    <property type="entry name" value="MlaB-like_STAS"/>
</dbReference>
<dbReference type="AlphaFoldDB" id="A0A1C7Z688"/>
<gene>
    <name evidence="2" type="ORF">AFK24_12700</name>
</gene>
<evidence type="ECO:0000313" key="2">
    <source>
        <dbReference type="EMBL" id="OCR24680.1"/>
    </source>
</evidence>
<dbReference type="SUPFAM" id="SSF52091">
    <property type="entry name" value="SpoIIaa-like"/>
    <property type="match status" value="1"/>
</dbReference>
<dbReference type="PANTHER" id="PTHR33495">
    <property type="entry name" value="ANTI-SIGMA FACTOR ANTAGONIST TM_1081-RELATED-RELATED"/>
    <property type="match status" value="1"/>
</dbReference>
<dbReference type="PATRIC" id="fig|317.243.peg.1289"/>
<dbReference type="InterPro" id="IPR036513">
    <property type="entry name" value="STAS_dom_sf"/>
</dbReference>
<sequence length="101" mass="11443">MSVTSELSQDEQQQLTIFITGRFDFASHQDFRNAYENRTNVRNYVVDLKGTNYLDSSALGMLLLLRDHAGGEHSRIQLVNCSSDVIKILTISNFSKLFKIG</sequence>
<organism evidence="2 3">
    <name type="scientific">Pseudomonas syringae</name>
    <dbReference type="NCBI Taxonomy" id="317"/>
    <lineage>
        <taxon>Bacteria</taxon>
        <taxon>Pseudomonadati</taxon>
        <taxon>Pseudomonadota</taxon>
        <taxon>Gammaproteobacteria</taxon>
        <taxon>Pseudomonadales</taxon>
        <taxon>Pseudomonadaceae</taxon>
        <taxon>Pseudomonas</taxon>
    </lineage>
</organism>
<reference evidence="2 3" key="1">
    <citation type="submission" date="2015-07" db="EMBL/GenBank/DDBJ databases">
        <title>Draft genome sequence of a diazotrophic, plant growth-promoting rhizobacterium of the Pseudomonas syringae complex.</title>
        <authorList>
            <person name="Patten C.L."/>
            <person name="Jeong H."/>
        </authorList>
    </citation>
    <scope>NUCLEOTIDE SEQUENCE [LARGE SCALE GENOMIC DNA]</scope>
    <source>
        <strain evidence="2 3">GR12-2</strain>
    </source>
</reference>